<dbReference type="Gene3D" id="1.10.10.60">
    <property type="entry name" value="Homeodomain-like"/>
    <property type="match status" value="1"/>
</dbReference>
<feature type="region of interest" description="Disordered" evidence="1">
    <location>
        <begin position="1"/>
        <end position="98"/>
    </location>
</feature>
<protein>
    <recommendedName>
        <fullName evidence="2">Myb-like domain-containing protein</fullName>
    </recommendedName>
</protein>
<dbReference type="SUPFAM" id="SSF46689">
    <property type="entry name" value="Homeodomain-like"/>
    <property type="match status" value="1"/>
</dbReference>
<dbReference type="AlphaFoldDB" id="A0AAD8SRE9"/>
<dbReference type="PANTHER" id="PTHR45023:SF4">
    <property type="entry name" value="GLYCINE-RICH PROTEIN-RELATED"/>
    <property type="match status" value="1"/>
</dbReference>
<evidence type="ECO:0000313" key="4">
    <source>
        <dbReference type="Proteomes" id="UP001231189"/>
    </source>
</evidence>
<comment type="caution">
    <text evidence="3">The sequence shown here is derived from an EMBL/GenBank/DDBJ whole genome shotgun (WGS) entry which is preliminary data.</text>
</comment>
<reference evidence="3" key="1">
    <citation type="submission" date="2023-07" db="EMBL/GenBank/DDBJ databases">
        <title>A chromosome-level genome assembly of Lolium multiflorum.</title>
        <authorList>
            <person name="Chen Y."/>
            <person name="Copetti D."/>
            <person name="Kolliker R."/>
            <person name="Studer B."/>
        </authorList>
    </citation>
    <scope>NUCLEOTIDE SEQUENCE</scope>
    <source>
        <strain evidence="3">02402/16</strain>
        <tissue evidence="3">Leaf</tissue>
    </source>
</reference>
<dbReference type="InterPro" id="IPR001005">
    <property type="entry name" value="SANT/Myb"/>
</dbReference>
<keyword evidence="4" id="KW-1185">Reference proteome</keyword>
<feature type="compositionally biased region" description="Acidic residues" evidence="1">
    <location>
        <begin position="300"/>
        <end position="317"/>
    </location>
</feature>
<dbReference type="PROSITE" id="PS50090">
    <property type="entry name" value="MYB_LIKE"/>
    <property type="match status" value="1"/>
</dbReference>
<gene>
    <name evidence="3" type="ORF">QYE76_051201</name>
</gene>
<feature type="domain" description="Myb-like" evidence="2">
    <location>
        <begin position="138"/>
        <end position="207"/>
    </location>
</feature>
<evidence type="ECO:0000259" key="2">
    <source>
        <dbReference type="PROSITE" id="PS50090"/>
    </source>
</evidence>
<proteinExistence type="predicted"/>
<feature type="compositionally biased region" description="Pro residues" evidence="1">
    <location>
        <begin position="48"/>
        <end position="82"/>
    </location>
</feature>
<dbReference type="PRINTS" id="PR01217">
    <property type="entry name" value="PRICHEXTENSN"/>
</dbReference>
<organism evidence="3 4">
    <name type="scientific">Lolium multiflorum</name>
    <name type="common">Italian ryegrass</name>
    <name type="synonym">Lolium perenne subsp. multiflorum</name>
    <dbReference type="NCBI Taxonomy" id="4521"/>
    <lineage>
        <taxon>Eukaryota</taxon>
        <taxon>Viridiplantae</taxon>
        <taxon>Streptophyta</taxon>
        <taxon>Embryophyta</taxon>
        <taxon>Tracheophyta</taxon>
        <taxon>Spermatophyta</taxon>
        <taxon>Magnoliopsida</taxon>
        <taxon>Liliopsida</taxon>
        <taxon>Poales</taxon>
        <taxon>Poaceae</taxon>
        <taxon>BOP clade</taxon>
        <taxon>Pooideae</taxon>
        <taxon>Poodae</taxon>
        <taxon>Poeae</taxon>
        <taxon>Poeae Chloroplast Group 2 (Poeae type)</taxon>
        <taxon>Loliodinae</taxon>
        <taxon>Loliinae</taxon>
        <taxon>Lolium</taxon>
    </lineage>
</organism>
<name>A0AAD8SRE9_LOLMU</name>
<evidence type="ECO:0000256" key="1">
    <source>
        <dbReference type="SAM" id="MobiDB-lite"/>
    </source>
</evidence>
<dbReference type="PANTHER" id="PTHR45023">
    <property type="match status" value="1"/>
</dbReference>
<dbReference type="EMBL" id="JAUUTY010000003">
    <property type="protein sequence ID" value="KAK1663042.1"/>
    <property type="molecule type" value="Genomic_DNA"/>
</dbReference>
<feature type="region of interest" description="Disordered" evidence="1">
    <location>
        <begin position="277"/>
        <end position="317"/>
    </location>
</feature>
<evidence type="ECO:0000313" key="3">
    <source>
        <dbReference type="EMBL" id="KAK1663042.1"/>
    </source>
</evidence>
<dbReference type="InterPro" id="IPR009057">
    <property type="entry name" value="Homeodomain-like_sf"/>
</dbReference>
<feature type="compositionally biased region" description="Basic and acidic residues" evidence="1">
    <location>
        <begin position="277"/>
        <end position="286"/>
    </location>
</feature>
<sequence>MSGWTPPDFTTFTDLMSDGSPIDLDGLSPTHRRTNVGSSPHPRVLYPSAPPPGPYGPYAPPPGPYGSYPPPPYPYPQPPSNAPPTDSGTVPPYPPPYGSYPPPPYGSYPPPPYGPYPPAPSEAPAPSSESNAVEPIAPTRAKRLDWTVPEEEKLVNAWLFHSNDSIAGNCKTGTSFWGQIAETFNSTSDPSRHRTSKQLKDHWNVYNKEVSLFNAYHIQETNMRQSGADDAMVMKAAMERYANDKRVTQPFRKHHWWDAGLVKAKLFKQWNKMRDRPTADMTEAEKRKHAKAIKMVETELGLDDDNEEEEEEQEAEE</sequence>
<dbReference type="Proteomes" id="UP001231189">
    <property type="component" value="Unassembled WGS sequence"/>
</dbReference>
<accession>A0AAD8SRE9</accession>